<evidence type="ECO:0000313" key="4">
    <source>
        <dbReference type="Proteomes" id="UP001595843"/>
    </source>
</evidence>
<dbReference type="Pfam" id="PF01368">
    <property type="entry name" value="DHH"/>
    <property type="match status" value="1"/>
</dbReference>
<dbReference type="Proteomes" id="UP001595843">
    <property type="component" value="Unassembled WGS sequence"/>
</dbReference>
<dbReference type="PANTHER" id="PTHR47618">
    <property type="entry name" value="BIFUNCTIONAL OLIGORIBONUCLEASE AND PAP PHOSPHATASE NRNA"/>
    <property type="match status" value="1"/>
</dbReference>
<keyword evidence="4" id="KW-1185">Reference proteome</keyword>
<reference evidence="4" key="1">
    <citation type="journal article" date="2019" name="Int. J. Syst. Evol. Microbiol.">
        <title>The Global Catalogue of Microorganisms (GCM) 10K type strain sequencing project: providing services to taxonomists for standard genome sequencing and annotation.</title>
        <authorList>
            <consortium name="The Broad Institute Genomics Platform"/>
            <consortium name="The Broad Institute Genome Sequencing Center for Infectious Disease"/>
            <person name="Wu L."/>
            <person name="Ma J."/>
        </authorList>
    </citation>
    <scope>NUCLEOTIDE SEQUENCE [LARGE SCALE GENOMIC DNA]</scope>
    <source>
        <strain evidence="4">IBRC-M 10813</strain>
    </source>
</reference>
<feature type="domain" description="DHHA1" evidence="2">
    <location>
        <begin position="240"/>
        <end position="326"/>
    </location>
</feature>
<evidence type="ECO:0000313" key="3">
    <source>
        <dbReference type="EMBL" id="MFC4077876.1"/>
    </source>
</evidence>
<organism evidence="3 4">
    <name type="scientific">Salinithrix halophila</name>
    <dbReference type="NCBI Taxonomy" id="1485204"/>
    <lineage>
        <taxon>Bacteria</taxon>
        <taxon>Bacillati</taxon>
        <taxon>Bacillota</taxon>
        <taxon>Bacilli</taxon>
        <taxon>Bacillales</taxon>
        <taxon>Thermoactinomycetaceae</taxon>
        <taxon>Salinithrix</taxon>
    </lineage>
</organism>
<protein>
    <submittedName>
        <fullName evidence="3">Bifunctional oligoribonuclease/PAP phosphatase NrnA</fullName>
        <ecNumber evidence="3">3.1.3.7</ecNumber>
    </submittedName>
</protein>
<dbReference type="InterPro" id="IPR038763">
    <property type="entry name" value="DHH_sf"/>
</dbReference>
<feature type="domain" description="DDH" evidence="1">
    <location>
        <begin position="22"/>
        <end position="163"/>
    </location>
</feature>
<dbReference type="GO" id="GO:0008441">
    <property type="term" value="F:3'(2'),5'-bisphosphate nucleotidase activity"/>
    <property type="evidence" value="ECO:0007669"/>
    <property type="project" value="UniProtKB-EC"/>
</dbReference>
<dbReference type="EC" id="3.1.3.7" evidence="3"/>
<dbReference type="RefSeq" id="WP_380705712.1">
    <property type="nucleotide sequence ID" value="NZ_JBHSAP010000018.1"/>
</dbReference>
<keyword evidence="3" id="KW-0378">Hydrolase</keyword>
<evidence type="ECO:0000259" key="1">
    <source>
        <dbReference type="Pfam" id="PF01368"/>
    </source>
</evidence>
<sequence length="331" mass="35640">MTAALNEDFKGAVNFLHTGERFLVVSHVNPDGDAIGSTCAVGRILEKLGKAFVLVNASKVPEKFKFLPGAQQIRSLEEAGDMEPFSRVVAVDVADAARMGEISPMLTGDAEVLNIDHHVTNDRFGAVNLVIDDAAATAEVLCHLADALGVEWDQPLAECLYTGLLTDTGGFRYSNTTHNVMELAARLLGQGVDAAEIADRAIETISRSQLALLRRALDTLAFSESGQVAWMWLTRQDFTEAEAAEDEMEGIVNYARNVAGVDVGILFRETPEGEVKVSLRSREVVDVGELAQSFGGGGHARAAGCTLTGTRKQVEEEILVRVTQRLQRGDG</sequence>
<proteinExistence type="predicted"/>
<name>A0ABV8JKZ0_9BACL</name>
<dbReference type="Gene3D" id="3.90.1640.10">
    <property type="entry name" value="inorganic pyrophosphatase (n-terminal core)"/>
    <property type="match status" value="1"/>
</dbReference>
<dbReference type="PANTHER" id="PTHR47618:SF1">
    <property type="entry name" value="BIFUNCTIONAL OLIGORIBONUCLEASE AND PAP PHOSPHATASE NRNA"/>
    <property type="match status" value="1"/>
</dbReference>
<gene>
    <name evidence="3" type="ORF">ACFOUO_13830</name>
</gene>
<comment type="caution">
    <text evidence="3">The sequence shown here is derived from an EMBL/GenBank/DDBJ whole genome shotgun (WGS) entry which is preliminary data.</text>
</comment>
<dbReference type="SUPFAM" id="SSF64182">
    <property type="entry name" value="DHH phosphoesterases"/>
    <property type="match status" value="1"/>
</dbReference>
<dbReference type="InterPro" id="IPR001667">
    <property type="entry name" value="DDH_dom"/>
</dbReference>
<dbReference type="EMBL" id="JBHSAP010000018">
    <property type="protein sequence ID" value="MFC4077876.1"/>
    <property type="molecule type" value="Genomic_DNA"/>
</dbReference>
<dbReference type="InterPro" id="IPR051319">
    <property type="entry name" value="Oligoribo/pAp-PDE_c-di-AMP_PDE"/>
</dbReference>
<dbReference type="InterPro" id="IPR003156">
    <property type="entry name" value="DHHA1_dom"/>
</dbReference>
<evidence type="ECO:0000259" key="2">
    <source>
        <dbReference type="Pfam" id="PF02272"/>
    </source>
</evidence>
<dbReference type="Pfam" id="PF02272">
    <property type="entry name" value="DHHA1"/>
    <property type="match status" value="1"/>
</dbReference>
<accession>A0ABV8JKZ0</accession>
<dbReference type="Gene3D" id="3.10.310.30">
    <property type="match status" value="1"/>
</dbReference>